<proteinExistence type="predicted"/>
<gene>
    <name evidence="1" type="ORF">L1987_20214</name>
</gene>
<accession>A0ACB9IQT2</accession>
<organism evidence="1 2">
    <name type="scientific">Smallanthus sonchifolius</name>
    <dbReference type="NCBI Taxonomy" id="185202"/>
    <lineage>
        <taxon>Eukaryota</taxon>
        <taxon>Viridiplantae</taxon>
        <taxon>Streptophyta</taxon>
        <taxon>Embryophyta</taxon>
        <taxon>Tracheophyta</taxon>
        <taxon>Spermatophyta</taxon>
        <taxon>Magnoliopsida</taxon>
        <taxon>eudicotyledons</taxon>
        <taxon>Gunneridae</taxon>
        <taxon>Pentapetalae</taxon>
        <taxon>asterids</taxon>
        <taxon>campanulids</taxon>
        <taxon>Asterales</taxon>
        <taxon>Asteraceae</taxon>
        <taxon>Asteroideae</taxon>
        <taxon>Heliantheae alliance</taxon>
        <taxon>Millerieae</taxon>
        <taxon>Smallanthus</taxon>
    </lineage>
</organism>
<reference evidence="2" key="1">
    <citation type="journal article" date="2022" name="Mol. Ecol. Resour.">
        <title>The genomes of chicory, endive, great burdock and yacon provide insights into Asteraceae palaeo-polyploidization history and plant inulin production.</title>
        <authorList>
            <person name="Fan W."/>
            <person name="Wang S."/>
            <person name="Wang H."/>
            <person name="Wang A."/>
            <person name="Jiang F."/>
            <person name="Liu H."/>
            <person name="Zhao H."/>
            <person name="Xu D."/>
            <person name="Zhang Y."/>
        </authorList>
    </citation>
    <scope>NUCLEOTIDE SEQUENCE [LARGE SCALE GENOMIC DNA]</scope>
    <source>
        <strain evidence="2">cv. Yunnan</strain>
    </source>
</reference>
<dbReference type="Proteomes" id="UP001056120">
    <property type="component" value="Linkage Group LG07"/>
</dbReference>
<evidence type="ECO:0000313" key="1">
    <source>
        <dbReference type="EMBL" id="KAI3810593.1"/>
    </source>
</evidence>
<protein>
    <submittedName>
        <fullName evidence="1">Uncharacterized protein</fullName>
    </submittedName>
</protein>
<dbReference type="EMBL" id="CM042024">
    <property type="protein sequence ID" value="KAI3810593.1"/>
    <property type="molecule type" value="Genomic_DNA"/>
</dbReference>
<comment type="caution">
    <text evidence="1">The sequence shown here is derived from an EMBL/GenBank/DDBJ whole genome shotgun (WGS) entry which is preliminary data.</text>
</comment>
<reference evidence="1 2" key="2">
    <citation type="journal article" date="2022" name="Mol. Ecol. Resour.">
        <title>The genomes of chicory, endive, great burdock and yacon provide insights into Asteraceae paleo-polyploidization history and plant inulin production.</title>
        <authorList>
            <person name="Fan W."/>
            <person name="Wang S."/>
            <person name="Wang H."/>
            <person name="Wang A."/>
            <person name="Jiang F."/>
            <person name="Liu H."/>
            <person name="Zhao H."/>
            <person name="Xu D."/>
            <person name="Zhang Y."/>
        </authorList>
    </citation>
    <scope>NUCLEOTIDE SEQUENCE [LARGE SCALE GENOMIC DNA]</scope>
    <source>
        <strain evidence="2">cv. Yunnan</strain>
        <tissue evidence="1">Leaves</tissue>
    </source>
</reference>
<name>A0ACB9IQT2_9ASTR</name>
<evidence type="ECO:0000313" key="2">
    <source>
        <dbReference type="Proteomes" id="UP001056120"/>
    </source>
</evidence>
<sequence>MRRRSRNLWWLVSCGSRKRLRTESKLDIDDMLRCDLATIDEDSETYDQKNGPENPRKRAKVVKKAKKEDVSRVFTAQFSLKNSYALFLDRMTSSRSFGSLQVY</sequence>
<keyword evidence="2" id="KW-1185">Reference proteome</keyword>